<keyword evidence="3" id="KW-0325">Glycoprotein</keyword>
<accession>A0ABD2ZJG5</accession>
<dbReference type="SUPFAM" id="SSF51110">
    <property type="entry name" value="alpha-D-mannose-specific plant lectins"/>
    <property type="match status" value="1"/>
</dbReference>
<dbReference type="InterPro" id="IPR001480">
    <property type="entry name" value="Bulb-type_lectin_dom"/>
</dbReference>
<evidence type="ECO:0000313" key="6">
    <source>
        <dbReference type="Proteomes" id="UP001630127"/>
    </source>
</evidence>
<evidence type="ECO:0000259" key="4">
    <source>
        <dbReference type="PROSITE" id="PS50927"/>
    </source>
</evidence>
<comment type="caution">
    <text evidence="5">The sequence shown here is derived from an EMBL/GenBank/DDBJ whole genome shotgun (WGS) entry which is preliminary data.</text>
</comment>
<protein>
    <recommendedName>
        <fullName evidence="4">Bulb-type lectin domain-containing protein</fullName>
    </recommendedName>
</protein>
<dbReference type="PANTHER" id="PTHR32444:SF250">
    <property type="entry name" value="NON-SPECIFIC SERINE_THREONINE PROTEIN KINASE"/>
    <property type="match status" value="1"/>
</dbReference>
<reference evidence="5 6" key="1">
    <citation type="submission" date="2024-11" db="EMBL/GenBank/DDBJ databases">
        <title>A near-complete genome assembly of Cinchona calisaya.</title>
        <authorList>
            <person name="Lian D.C."/>
            <person name="Zhao X.W."/>
            <person name="Wei L."/>
        </authorList>
    </citation>
    <scope>NUCLEOTIDE SEQUENCE [LARGE SCALE GENOMIC DNA]</scope>
    <source>
        <tissue evidence="5">Nenye</tissue>
    </source>
</reference>
<dbReference type="Gene3D" id="2.90.10.10">
    <property type="entry name" value="Bulb-type lectin domain"/>
    <property type="match status" value="1"/>
</dbReference>
<dbReference type="Pfam" id="PF00954">
    <property type="entry name" value="S_locus_glycop"/>
    <property type="match status" value="1"/>
</dbReference>
<keyword evidence="1" id="KW-0732">Signal</keyword>
<dbReference type="Proteomes" id="UP001630127">
    <property type="component" value="Unassembled WGS sequence"/>
</dbReference>
<keyword evidence="2" id="KW-1015">Disulfide bond</keyword>
<evidence type="ECO:0000256" key="3">
    <source>
        <dbReference type="ARBA" id="ARBA00023180"/>
    </source>
</evidence>
<feature type="domain" description="Bulb-type lectin" evidence="4">
    <location>
        <begin position="1"/>
        <end position="86"/>
    </location>
</feature>
<evidence type="ECO:0000256" key="2">
    <source>
        <dbReference type="ARBA" id="ARBA00023157"/>
    </source>
</evidence>
<dbReference type="AlphaFoldDB" id="A0ABD2ZJG5"/>
<dbReference type="InterPro" id="IPR036426">
    <property type="entry name" value="Bulb-type_lectin_dom_sf"/>
</dbReference>
<dbReference type="Pfam" id="PF01453">
    <property type="entry name" value="B_lectin"/>
    <property type="match status" value="1"/>
</dbReference>
<evidence type="ECO:0000256" key="1">
    <source>
        <dbReference type="ARBA" id="ARBA00022729"/>
    </source>
</evidence>
<evidence type="ECO:0000313" key="5">
    <source>
        <dbReference type="EMBL" id="KAL3519606.1"/>
    </source>
</evidence>
<name>A0ABD2ZJG5_9GENT</name>
<dbReference type="PANTHER" id="PTHR32444">
    <property type="entry name" value="BULB-TYPE LECTIN DOMAIN-CONTAINING PROTEIN"/>
    <property type="match status" value="1"/>
</dbReference>
<dbReference type="InterPro" id="IPR000858">
    <property type="entry name" value="S_locus_glycoprot_dom"/>
</dbReference>
<keyword evidence="6" id="KW-1185">Reference proteome</keyword>
<sequence>MWYKIVPERSSIVWVANKGNALSASDLDSGLMISSDGNLKLIDGKQNTVWSTNASVQSNSTIAVLTDKGDFKLKDNVSGNDPAPGKFVAGLSDEKPPQAFIWNGTKPYWRGGPWDGWKFIGIEDAEKGYANGINLTPDNQMETVSLSFNTLNNSYVTIFTIKPSGVLEIYCTRKDNKFNGKFLRLHYKYQ</sequence>
<dbReference type="PROSITE" id="PS50927">
    <property type="entry name" value="BULB_LECTIN"/>
    <property type="match status" value="1"/>
</dbReference>
<dbReference type="EMBL" id="JBJUIK010000008">
    <property type="protein sequence ID" value="KAL3519606.1"/>
    <property type="molecule type" value="Genomic_DNA"/>
</dbReference>
<organism evidence="5 6">
    <name type="scientific">Cinchona calisaya</name>
    <dbReference type="NCBI Taxonomy" id="153742"/>
    <lineage>
        <taxon>Eukaryota</taxon>
        <taxon>Viridiplantae</taxon>
        <taxon>Streptophyta</taxon>
        <taxon>Embryophyta</taxon>
        <taxon>Tracheophyta</taxon>
        <taxon>Spermatophyta</taxon>
        <taxon>Magnoliopsida</taxon>
        <taxon>eudicotyledons</taxon>
        <taxon>Gunneridae</taxon>
        <taxon>Pentapetalae</taxon>
        <taxon>asterids</taxon>
        <taxon>lamiids</taxon>
        <taxon>Gentianales</taxon>
        <taxon>Rubiaceae</taxon>
        <taxon>Cinchonoideae</taxon>
        <taxon>Cinchoneae</taxon>
        <taxon>Cinchona</taxon>
    </lineage>
</organism>
<gene>
    <name evidence="5" type="ORF">ACH5RR_017755</name>
</gene>
<proteinExistence type="predicted"/>